<feature type="domain" description="ABC3 transporter permease C-terminal" evidence="8">
    <location>
        <begin position="204"/>
        <end position="311"/>
    </location>
</feature>
<keyword evidence="3 7" id="KW-0812">Transmembrane</keyword>
<dbReference type="RefSeq" id="WP_286329073.1">
    <property type="nucleotide sequence ID" value="NZ_AP027734.1"/>
</dbReference>
<name>A0ABM8H4C3_9MICO</name>
<dbReference type="Proteomes" id="UP001321477">
    <property type="component" value="Chromosome"/>
</dbReference>
<keyword evidence="2" id="KW-1003">Cell membrane</keyword>
<evidence type="ECO:0000256" key="2">
    <source>
        <dbReference type="ARBA" id="ARBA00022475"/>
    </source>
</evidence>
<evidence type="ECO:0000259" key="8">
    <source>
        <dbReference type="Pfam" id="PF02687"/>
    </source>
</evidence>
<keyword evidence="4 7" id="KW-1133">Transmembrane helix</keyword>
<evidence type="ECO:0000256" key="7">
    <source>
        <dbReference type="SAM" id="Phobius"/>
    </source>
</evidence>
<evidence type="ECO:0000313" key="10">
    <source>
        <dbReference type="Proteomes" id="UP001321477"/>
    </source>
</evidence>
<evidence type="ECO:0000256" key="4">
    <source>
        <dbReference type="ARBA" id="ARBA00022989"/>
    </source>
</evidence>
<proteinExistence type="predicted"/>
<evidence type="ECO:0000256" key="5">
    <source>
        <dbReference type="ARBA" id="ARBA00023136"/>
    </source>
</evidence>
<dbReference type="InterPro" id="IPR003838">
    <property type="entry name" value="ABC3_permease_C"/>
</dbReference>
<evidence type="ECO:0000256" key="1">
    <source>
        <dbReference type="ARBA" id="ARBA00004651"/>
    </source>
</evidence>
<gene>
    <name evidence="9" type="ORF">GCM10025870_26840</name>
</gene>
<reference evidence="10" key="1">
    <citation type="journal article" date="2019" name="Int. J. Syst. Evol. Microbiol.">
        <title>The Global Catalogue of Microorganisms (GCM) 10K type strain sequencing project: providing services to taxonomists for standard genome sequencing and annotation.</title>
        <authorList>
            <consortium name="The Broad Institute Genomics Platform"/>
            <consortium name="The Broad Institute Genome Sequencing Center for Infectious Disease"/>
            <person name="Wu L."/>
            <person name="Ma J."/>
        </authorList>
    </citation>
    <scope>NUCLEOTIDE SEQUENCE [LARGE SCALE GENOMIC DNA]</scope>
    <source>
        <strain evidence="10">NBRC 109019</strain>
    </source>
</reference>
<evidence type="ECO:0000313" key="9">
    <source>
        <dbReference type="EMBL" id="BDZ55611.1"/>
    </source>
</evidence>
<comment type="subcellular location">
    <subcellularLocation>
        <location evidence="1">Cell membrane</location>
        <topology evidence="1">Multi-pass membrane protein</topology>
    </subcellularLocation>
</comment>
<protein>
    <recommendedName>
        <fullName evidence="8">ABC3 transporter permease C-terminal domain-containing protein</fullName>
    </recommendedName>
</protein>
<evidence type="ECO:0000256" key="6">
    <source>
        <dbReference type="SAM" id="MobiDB-lite"/>
    </source>
</evidence>
<accession>A0ABM8H4C3</accession>
<organism evidence="9 10">
    <name type="scientific">Agromyces marinus</name>
    <dbReference type="NCBI Taxonomy" id="1389020"/>
    <lineage>
        <taxon>Bacteria</taxon>
        <taxon>Bacillati</taxon>
        <taxon>Actinomycetota</taxon>
        <taxon>Actinomycetes</taxon>
        <taxon>Micrococcales</taxon>
        <taxon>Microbacteriaceae</taxon>
        <taxon>Agromyces</taxon>
    </lineage>
</organism>
<keyword evidence="10" id="KW-1185">Reference proteome</keyword>
<dbReference type="Pfam" id="PF02687">
    <property type="entry name" value="FtsX"/>
    <property type="match status" value="1"/>
</dbReference>
<keyword evidence="5 7" id="KW-0472">Membrane</keyword>
<sequence length="336" mass="32726">MQGPDGVAVRHSAGEVAPGAPTTVETSAIPTPGTTLLGVEAQLIGTGTLGVDVSIVGTGLAGTVEVTSREPSARVPAVAAGTPLPVLVDRRLSDRIAAVPGDEFEVRLRTGGAEATARVVVVVDVVPAVEPGVLIDLGALTAAAFADGAGVPEPTEVWLSGERASDAANALAGTPGFGTAVQSRDAASGSDIVQSAVTAVWLGAIGAALFALVALAGLASASASTRSGEVAVLRALGATARMQSHARRDELVGLSATAVVLGTAIGLLVAWLTSADLALAATPDAAAGLDAVLSPAWVPLAVALAGLAAGCLIIASDAARSAAARASTALPGQDDD</sequence>
<feature type="region of interest" description="Disordered" evidence="6">
    <location>
        <begin position="1"/>
        <end position="31"/>
    </location>
</feature>
<feature type="transmembrane region" description="Helical" evidence="7">
    <location>
        <begin position="199"/>
        <end position="219"/>
    </location>
</feature>
<evidence type="ECO:0000256" key="3">
    <source>
        <dbReference type="ARBA" id="ARBA00022692"/>
    </source>
</evidence>
<dbReference type="EMBL" id="AP027734">
    <property type="protein sequence ID" value="BDZ55611.1"/>
    <property type="molecule type" value="Genomic_DNA"/>
</dbReference>
<feature type="transmembrane region" description="Helical" evidence="7">
    <location>
        <begin position="251"/>
        <end position="272"/>
    </location>
</feature>
<feature type="transmembrane region" description="Helical" evidence="7">
    <location>
        <begin position="292"/>
        <end position="315"/>
    </location>
</feature>